<keyword evidence="2" id="KW-1185">Reference proteome</keyword>
<dbReference type="PANTHER" id="PTHR39206:SF1">
    <property type="entry name" value="SLL8004 PROTEIN"/>
    <property type="match status" value="1"/>
</dbReference>
<reference evidence="1 2" key="1">
    <citation type="submission" date="2019-04" db="EMBL/GenBank/DDBJ databases">
        <title>Complete genome sequencing of Piscirickettsia salmonis strain Psal-009.</title>
        <authorList>
            <person name="Schober I."/>
            <person name="Bunk B."/>
            <person name="Sproer C."/>
            <person name="Carril G.P."/>
            <person name="Riedel T."/>
            <person name="Flores-Herrera P.A."/>
            <person name="Nourdin-Galindo G."/>
            <person name="Marshall S.H."/>
            <person name="Overmann J."/>
        </authorList>
    </citation>
    <scope>NUCLEOTIDE SEQUENCE [LARGE SCALE GENOMIC DNA]</scope>
    <source>
        <strain evidence="1 2">Psal-009</strain>
    </source>
</reference>
<dbReference type="PANTHER" id="PTHR39206">
    <property type="entry name" value="SLL8004 PROTEIN"/>
    <property type="match status" value="1"/>
</dbReference>
<dbReference type="GO" id="GO:0016301">
    <property type="term" value="F:kinase activity"/>
    <property type="evidence" value="ECO:0007669"/>
    <property type="project" value="UniProtKB-KW"/>
</dbReference>
<organism evidence="1 2">
    <name type="scientific">Piscirickettsia salmonis</name>
    <dbReference type="NCBI Taxonomy" id="1238"/>
    <lineage>
        <taxon>Bacteria</taxon>
        <taxon>Pseudomonadati</taxon>
        <taxon>Pseudomonadota</taxon>
        <taxon>Gammaproteobacteria</taxon>
        <taxon>Thiotrichales</taxon>
        <taxon>Piscirickettsiaceae</taxon>
        <taxon>Piscirickettsia</taxon>
    </lineage>
</organism>
<dbReference type="Proteomes" id="UP000422232">
    <property type="component" value="Chromosome"/>
</dbReference>
<evidence type="ECO:0000313" key="2">
    <source>
        <dbReference type="Proteomes" id="UP000422232"/>
    </source>
</evidence>
<gene>
    <name evidence="1" type="ORF">Psal009_00784</name>
</gene>
<dbReference type="Pfam" id="PF13671">
    <property type="entry name" value="AAA_33"/>
    <property type="match status" value="1"/>
</dbReference>
<name>A0A9Q6LV62_PISSA</name>
<accession>A0A9Q6LV62</accession>
<dbReference type="InterPro" id="IPR027417">
    <property type="entry name" value="P-loop_NTPase"/>
</dbReference>
<dbReference type="RefSeq" id="WP_036780881.1">
    <property type="nucleotide sequence ID" value="NZ_CP012413.1"/>
</dbReference>
<protein>
    <submittedName>
        <fullName evidence="1">Kinase</fullName>
    </submittedName>
</protein>
<dbReference type="AlphaFoldDB" id="A0A9Q6LV62"/>
<dbReference type="SUPFAM" id="SSF52540">
    <property type="entry name" value="P-loop containing nucleoside triphosphate hydrolases"/>
    <property type="match status" value="1"/>
</dbReference>
<keyword evidence="1" id="KW-0418">Kinase</keyword>
<proteinExistence type="predicted"/>
<keyword evidence="1" id="KW-0808">Transferase</keyword>
<evidence type="ECO:0000313" key="1">
    <source>
        <dbReference type="EMBL" id="QGO04905.1"/>
    </source>
</evidence>
<dbReference type="Gene3D" id="3.40.50.300">
    <property type="entry name" value="P-loop containing nucleotide triphosphate hydrolases"/>
    <property type="match status" value="1"/>
</dbReference>
<dbReference type="EMBL" id="CP038908">
    <property type="protein sequence ID" value="QGO04905.1"/>
    <property type="molecule type" value="Genomic_DNA"/>
</dbReference>
<sequence>MAQPQLWVIAGPNGSGKTTLAQRYFKDKLPVVNPDEIAKELDPNDPHQLKTATKAGKLAAKQRKDYLDQSKSFAFETTFSGKGELVLMQKAADAGFKVNLVFISTDSPTISRGRIRQRVSEGGHHIPSQDVIRRYHRSLINLPKGLSIADRSFILDNSRSRLRLLLSRENSKVKSLSKSLPQWLKGVNLGFELKKGLQR</sequence>